<name>A0ABT6WWT7_9ACTN</name>
<comment type="caution">
    <text evidence="1">The sequence shown here is derived from an EMBL/GenBank/DDBJ whole genome shotgun (WGS) entry which is preliminary data.</text>
</comment>
<gene>
    <name evidence="1" type="ORF">QLQ12_36345</name>
</gene>
<dbReference type="RefSeq" id="WP_282765337.1">
    <property type="nucleotide sequence ID" value="NZ_JASCTH010000030.1"/>
</dbReference>
<dbReference type="EMBL" id="JASCTH010000030">
    <property type="protein sequence ID" value="MDI6104076.1"/>
    <property type="molecule type" value="Genomic_DNA"/>
</dbReference>
<dbReference type="Proteomes" id="UP001241758">
    <property type="component" value="Unassembled WGS sequence"/>
</dbReference>
<organism evidence="1 2">
    <name type="scientific">Actinoplanes sandaracinus</name>
    <dbReference type="NCBI Taxonomy" id="3045177"/>
    <lineage>
        <taxon>Bacteria</taxon>
        <taxon>Bacillati</taxon>
        <taxon>Actinomycetota</taxon>
        <taxon>Actinomycetes</taxon>
        <taxon>Micromonosporales</taxon>
        <taxon>Micromonosporaceae</taxon>
        <taxon>Actinoplanes</taxon>
    </lineage>
</organism>
<sequence length="292" mass="32541">MTDLGDDERLIREARRLAAERRAAARQTREADALARSVVEAAAGKPVIEYLRERADTADLRTPVNGTLLWSHVHQVRRGAPVSNQDLAAAFARDPRRSSPVPLPIHLTPGGEWFAKVLDNPGVRRKLVSPRERAELWQVLSRRFAGQARGRVLVFAATAHPKSYLYRHELPLLRRNPAVGPGRIMFVHAVGNSAGGTERAATGTSYPQARVRADRRIRSGQQSQAAYVAAKRPPPAKSNLIKALLWCVGLFVIADNPQEFEQLVTTLGVWYIDFLESQGPRIVDFLEEWDAR</sequence>
<proteinExistence type="predicted"/>
<keyword evidence="2" id="KW-1185">Reference proteome</keyword>
<evidence type="ECO:0000313" key="1">
    <source>
        <dbReference type="EMBL" id="MDI6104076.1"/>
    </source>
</evidence>
<evidence type="ECO:0000313" key="2">
    <source>
        <dbReference type="Proteomes" id="UP001241758"/>
    </source>
</evidence>
<accession>A0ABT6WWT7</accession>
<reference evidence="1 2" key="1">
    <citation type="submission" date="2023-05" db="EMBL/GenBank/DDBJ databases">
        <title>Actinoplanes sp. NEAU-A12 genome sequencing.</title>
        <authorList>
            <person name="Wang Z.-S."/>
        </authorList>
    </citation>
    <scope>NUCLEOTIDE SEQUENCE [LARGE SCALE GENOMIC DNA]</scope>
    <source>
        <strain evidence="1 2">NEAU-A12</strain>
    </source>
</reference>
<protein>
    <submittedName>
        <fullName evidence="1">Uncharacterized protein</fullName>
    </submittedName>
</protein>